<reference evidence="6" key="1">
    <citation type="submission" date="2025-08" db="UniProtKB">
        <authorList>
            <consortium name="RefSeq"/>
        </authorList>
    </citation>
    <scope>IDENTIFICATION</scope>
    <source>
        <tissue evidence="6">Whole sample</tissue>
    </source>
</reference>
<accession>A0A8B8D585</accession>
<dbReference type="GeneID" id="111124583"/>
<dbReference type="Pfam" id="PF00012">
    <property type="entry name" value="HSP70"/>
    <property type="match status" value="1"/>
</dbReference>
<keyword evidence="2" id="KW-0547">Nucleotide-binding</keyword>
<dbReference type="RefSeq" id="XP_022323268.1">
    <property type="nucleotide sequence ID" value="XM_022467560.1"/>
</dbReference>
<dbReference type="CDD" id="cd10229">
    <property type="entry name" value="ASKHA_NBD_HSP70_HSPA12"/>
    <property type="match status" value="1"/>
</dbReference>
<dbReference type="PANTHER" id="PTHR14187:SF5">
    <property type="entry name" value="HEAT SHOCK 70 KDA PROTEIN 12A"/>
    <property type="match status" value="1"/>
</dbReference>
<evidence type="ECO:0000256" key="4">
    <source>
        <dbReference type="SAM" id="MobiDB-lite"/>
    </source>
</evidence>
<feature type="compositionally biased region" description="Basic residues" evidence="4">
    <location>
        <begin position="7"/>
        <end position="17"/>
    </location>
</feature>
<gene>
    <name evidence="6" type="primary">LOC111124583</name>
</gene>
<sequence>MGNKAVKQAKSKLPRRRSGTENSTNYESTVVGSEQGPYDRLQIAQYEEIGLLKVRHDLFVVALDIGTSSSGYAISRYDAYKRDPLQISTFGWNSRTDGFQHFKTLSAVLLTPQGERHSIGYDAEYYYINTLQEAEREKWFYFQNFKMRLYDQKISRDLMLHDVKGKPQKALKIFSCIIQGLREDFTARLTDQIPNFGAGPVDHDIHWVITVPAIWDEKAKQFMRVAAKEAGILSDKLSIALEPEAAALYCRYLPVEKLLGVTKDEEAPKLKTFSPGAEYLIVDLGGGTVDITAHRILPGGALQEIMAASGGNWGSLAINEEFLKFVGELTEPSIMQTVKDTHPDDFLSFMSAFENKKRTFSKDDERIILQVPQSIRDVMCEKLGKSVESHIEEIERTQDVKFQRDKMYIYNEAFTKLLKETIDKIILHVIEVIESGKLKIDSIVLVGGFAECDLLKYTFRASFPDKRILVPEDPVLAVLKGAVLCGRNPQVLQSRVCRYTYGISTTVDFDEKKFPSDKKIRLGDRILARDIFNIHIKAHETVRIGQKGKPKKYYLNRDDQNQLDLEIYATKSTNPVFTTDNGVVYLGTLVINVPKSEAQDNASRYFSVSFQLDGTEMEVEAIDSTTNKSTGVKFDFIG</sequence>
<dbReference type="InterPro" id="IPR013126">
    <property type="entry name" value="Hsp_70_fam"/>
</dbReference>
<protein>
    <submittedName>
        <fullName evidence="6">Heat shock 70 kDa protein 12A-like</fullName>
    </submittedName>
</protein>
<dbReference type="OrthoDB" id="6074828at2759"/>
<evidence type="ECO:0000313" key="6">
    <source>
        <dbReference type="RefSeq" id="XP_022323268.1"/>
    </source>
</evidence>
<organism evidence="5 6">
    <name type="scientific">Crassostrea virginica</name>
    <name type="common">Eastern oyster</name>
    <dbReference type="NCBI Taxonomy" id="6565"/>
    <lineage>
        <taxon>Eukaryota</taxon>
        <taxon>Metazoa</taxon>
        <taxon>Spiralia</taxon>
        <taxon>Lophotrochozoa</taxon>
        <taxon>Mollusca</taxon>
        <taxon>Bivalvia</taxon>
        <taxon>Autobranchia</taxon>
        <taxon>Pteriomorphia</taxon>
        <taxon>Ostreida</taxon>
        <taxon>Ostreoidea</taxon>
        <taxon>Ostreidae</taxon>
        <taxon>Crassostrea</taxon>
    </lineage>
</organism>
<comment type="similarity">
    <text evidence="1">Belongs to the heat shock protein 70 family.</text>
</comment>
<dbReference type="GO" id="GO:0005524">
    <property type="term" value="F:ATP binding"/>
    <property type="evidence" value="ECO:0007669"/>
    <property type="project" value="UniProtKB-KW"/>
</dbReference>
<evidence type="ECO:0000256" key="2">
    <source>
        <dbReference type="ARBA" id="ARBA00022741"/>
    </source>
</evidence>
<dbReference type="InterPro" id="IPR043129">
    <property type="entry name" value="ATPase_NBD"/>
</dbReference>
<dbReference type="Gene3D" id="3.90.640.10">
    <property type="entry name" value="Actin, Chain A, domain 4"/>
    <property type="match status" value="1"/>
</dbReference>
<dbReference type="SUPFAM" id="SSF53067">
    <property type="entry name" value="Actin-like ATPase domain"/>
    <property type="match status" value="2"/>
</dbReference>
<name>A0A8B8D585_CRAVI</name>
<evidence type="ECO:0000256" key="1">
    <source>
        <dbReference type="ARBA" id="ARBA00007381"/>
    </source>
</evidence>
<keyword evidence="5" id="KW-1185">Reference proteome</keyword>
<dbReference type="Gene3D" id="3.30.420.40">
    <property type="match status" value="2"/>
</dbReference>
<dbReference type="KEGG" id="cvn:111124583"/>
<dbReference type="GO" id="GO:0140662">
    <property type="term" value="F:ATP-dependent protein folding chaperone"/>
    <property type="evidence" value="ECO:0007669"/>
    <property type="project" value="InterPro"/>
</dbReference>
<dbReference type="Proteomes" id="UP000694844">
    <property type="component" value="Chromosome 3"/>
</dbReference>
<feature type="region of interest" description="Disordered" evidence="4">
    <location>
        <begin position="1"/>
        <end position="32"/>
    </location>
</feature>
<proteinExistence type="inferred from homology"/>
<keyword evidence="3" id="KW-0067">ATP-binding</keyword>
<evidence type="ECO:0000313" key="5">
    <source>
        <dbReference type="Proteomes" id="UP000694844"/>
    </source>
</evidence>
<dbReference type="PANTHER" id="PTHR14187">
    <property type="entry name" value="ALPHA KINASE/ELONGATION FACTOR 2 KINASE"/>
    <property type="match status" value="1"/>
</dbReference>
<feature type="compositionally biased region" description="Polar residues" evidence="4">
    <location>
        <begin position="20"/>
        <end position="32"/>
    </location>
</feature>
<evidence type="ECO:0000256" key="3">
    <source>
        <dbReference type="ARBA" id="ARBA00022840"/>
    </source>
</evidence>
<dbReference type="AlphaFoldDB" id="A0A8B8D585"/>